<keyword evidence="3" id="KW-1185">Reference proteome</keyword>
<dbReference type="OrthoDB" id="5958581at2759"/>
<feature type="compositionally biased region" description="Basic and acidic residues" evidence="1">
    <location>
        <begin position="7"/>
        <end position="34"/>
    </location>
</feature>
<comment type="caution">
    <text evidence="2">The sequence shown here is derived from an EMBL/GenBank/DDBJ whole genome shotgun (WGS) entry which is preliminary data.</text>
</comment>
<feature type="region of interest" description="Disordered" evidence="1">
    <location>
        <begin position="1"/>
        <end position="37"/>
    </location>
</feature>
<organism evidence="2 3">
    <name type="scientific">Desmophyllum pertusum</name>
    <dbReference type="NCBI Taxonomy" id="174260"/>
    <lineage>
        <taxon>Eukaryota</taxon>
        <taxon>Metazoa</taxon>
        <taxon>Cnidaria</taxon>
        <taxon>Anthozoa</taxon>
        <taxon>Hexacorallia</taxon>
        <taxon>Scleractinia</taxon>
        <taxon>Caryophylliina</taxon>
        <taxon>Caryophylliidae</taxon>
        <taxon>Desmophyllum</taxon>
    </lineage>
</organism>
<feature type="compositionally biased region" description="Basic residues" evidence="1">
    <location>
        <begin position="299"/>
        <end position="317"/>
    </location>
</feature>
<evidence type="ECO:0000313" key="2">
    <source>
        <dbReference type="EMBL" id="KAJ7389185.1"/>
    </source>
</evidence>
<dbReference type="AlphaFoldDB" id="A0A9W9ZXB5"/>
<feature type="region of interest" description="Disordered" evidence="1">
    <location>
        <begin position="295"/>
        <end position="317"/>
    </location>
</feature>
<evidence type="ECO:0000313" key="3">
    <source>
        <dbReference type="Proteomes" id="UP001163046"/>
    </source>
</evidence>
<dbReference type="EMBL" id="MU825438">
    <property type="protein sequence ID" value="KAJ7389185.1"/>
    <property type="molecule type" value="Genomic_DNA"/>
</dbReference>
<dbReference type="Proteomes" id="UP001163046">
    <property type="component" value="Unassembled WGS sequence"/>
</dbReference>
<protein>
    <submittedName>
        <fullName evidence="2">Uncharacterized protein</fullName>
    </submittedName>
</protein>
<gene>
    <name evidence="2" type="ORF">OS493_032989</name>
</gene>
<proteinExistence type="predicted"/>
<accession>A0A9W9ZXB5</accession>
<name>A0A9W9ZXB5_9CNID</name>
<sequence length="360" mass="40716">MATAIEEVSRQRRVAQERKKIHDSSEHIYPKSEKTSLSGFHIPRKQNIGSFGTTSYSIDFAKKEGKPALPRPCSVTRRNRPHPSQNFLNWRIPSKPMPGQKTSNVNKAFLNLSAVETRERFYDDYVGKFNMEKCKLCPRNPTRPRLLQRAELEGKTSDEVLPSSLPRCSMPPLCISKDAGQKYDMLVAKTSSKERMIVESCLDAGDRGYLGRSLAYAVRPEAIPAIHQWLKSQNGADRDVVVGFLSNLSKSTTLNQDLEMDKQSRFCTCFDKNTSAEISKAGRDAIIDQVRQMLSKDVRGKRRPQPAKCPPLKKSKNVTRFPMCPPRGFVVNKGALFMQPHRCLPGHFEIHPEFHGVTTK</sequence>
<reference evidence="2" key="1">
    <citation type="submission" date="2023-01" db="EMBL/GenBank/DDBJ databases">
        <title>Genome assembly of the deep-sea coral Lophelia pertusa.</title>
        <authorList>
            <person name="Herrera S."/>
            <person name="Cordes E."/>
        </authorList>
    </citation>
    <scope>NUCLEOTIDE SEQUENCE</scope>
    <source>
        <strain evidence="2">USNM1676648</strain>
        <tissue evidence="2">Polyp</tissue>
    </source>
</reference>
<evidence type="ECO:0000256" key="1">
    <source>
        <dbReference type="SAM" id="MobiDB-lite"/>
    </source>
</evidence>